<dbReference type="RefSeq" id="WP_201432027.1">
    <property type="nucleotide sequence ID" value="NZ_JAEQBW010000007.1"/>
</dbReference>
<dbReference type="PANTHER" id="PTHR30627">
    <property type="entry name" value="PEPTIDOGLYCAN D,D-TRANSPEPTIDASE"/>
    <property type="match status" value="1"/>
</dbReference>
<evidence type="ECO:0000256" key="2">
    <source>
        <dbReference type="ARBA" id="ARBA00007898"/>
    </source>
</evidence>
<dbReference type="Pfam" id="PF00905">
    <property type="entry name" value="Transpeptidase"/>
    <property type="match status" value="1"/>
</dbReference>
<dbReference type="Gene3D" id="3.40.710.10">
    <property type="entry name" value="DD-peptidase/beta-lactamase superfamily"/>
    <property type="match status" value="1"/>
</dbReference>
<gene>
    <name evidence="8" type="primary">blaOXA</name>
    <name evidence="8" type="ORF">JKA74_14990</name>
</gene>
<dbReference type="Proteomes" id="UP000611723">
    <property type="component" value="Unassembled WGS sequence"/>
</dbReference>
<dbReference type="InterPro" id="IPR001460">
    <property type="entry name" value="PCN-bd_Tpept"/>
</dbReference>
<protein>
    <recommendedName>
        <fullName evidence="3">beta-lactamase</fullName>
        <ecNumber evidence="3">3.5.2.6</ecNumber>
    </recommendedName>
</protein>
<comment type="catalytic activity">
    <reaction evidence="1">
        <text>a beta-lactam + H2O = a substituted beta-amino acid</text>
        <dbReference type="Rhea" id="RHEA:20401"/>
        <dbReference type="ChEBI" id="CHEBI:15377"/>
        <dbReference type="ChEBI" id="CHEBI:35627"/>
        <dbReference type="ChEBI" id="CHEBI:140347"/>
        <dbReference type="EC" id="3.5.2.6"/>
    </reaction>
</comment>
<evidence type="ECO:0000256" key="1">
    <source>
        <dbReference type="ARBA" id="ARBA00001526"/>
    </source>
</evidence>
<dbReference type="InterPro" id="IPR012338">
    <property type="entry name" value="Beta-lactam/transpept-like"/>
</dbReference>
<dbReference type="GO" id="GO:0071555">
    <property type="term" value="P:cell wall organization"/>
    <property type="evidence" value="ECO:0007669"/>
    <property type="project" value="TreeGrafter"/>
</dbReference>
<name>A0A935CA56_9BACT</name>
<reference evidence="8" key="1">
    <citation type="submission" date="2021-01" db="EMBL/GenBank/DDBJ databases">
        <title>Marivirga aurantiaca sp. nov., isolated from intertidal surface sediments.</title>
        <authorList>
            <person name="Zhang M."/>
        </authorList>
    </citation>
    <scope>NUCLEOTIDE SEQUENCE</scope>
    <source>
        <strain evidence="8">S37H4</strain>
    </source>
</reference>
<dbReference type="NCBIfam" id="NF012161">
    <property type="entry name" value="bla_class_D_main"/>
    <property type="match status" value="1"/>
</dbReference>
<dbReference type="PANTHER" id="PTHR30627:SF6">
    <property type="entry name" value="BETA-LACTAMASE YBXI-RELATED"/>
    <property type="match status" value="1"/>
</dbReference>
<keyword evidence="6" id="KW-0046">Antibiotic resistance</keyword>
<comment type="caution">
    <text evidence="8">The sequence shown here is derived from an EMBL/GenBank/DDBJ whole genome shotgun (WGS) entry which is preliminary data.</text>
</comment>
<evidence type="ECO:0000256" key="5">
    <source>
        <dbReference type="ARBA" id="ARBA00022801"/>
    </source>
</evidence>
<dbReference type="PROSITE" id="PS51257">
    <property type="entry name" value="PROKAR_LIPOPROTEIN"/>
    <property type="match status" value="1"/>
</dbReference>
<evidence type="ECO:0000256" key="3">
    <source>
        <dbReference type="ARBA" id="ARBA00012865"/>
    </source>
</evidence>
<proteinExistence type="inferred from homology"/>
<dbReference type="InterPro" id="IPR050515">
    <property type="entry name" value="Beta-lactam/transpept"/>
</dbReference>
<dbReference type="EC" id="3.5.2.6" evidence="3"/>
<dbReference type="GO" id="GO:0046677">
    <property type="term" value="P:response to antibiotic"/>
    <property type="evidence" value="ECO:0007669"/>
    <property type="project" value="UniProtKB-KW"/>
</dbReference>
<feature type="domain" description="Penicillin-binding protein transpeptidase" evidence="7">
    <location>
        <begin position="74"/>
        <end position="253"/>
    </location>
</feature>
<accession>A0A935CA56</accession>
<evidence type="ECO:0000313" key="8">
    <source>
        <dbReference type="EMBL" id="MBK6266349.1"/>
    </source>
</evidence>
<keyword evidence="9" id="KW-1185">Reference proteome</keyword>
<evidence type="ECO:0000259" key="7">
    <source>
        <dbReference type="Pfam" id="PF00905"/>
    </source>
</evidence>
<dbReference type="EMBL" id="JAEQBW010000007">
    <property type="protein sequence ID" value="MBK6266349.1"/>
    <property type="molecule type" value="Genomic_DNA"/>
</dbReference>
<dbReference type="GO" id="GO:0008658">
    <property type="term" value="F:penicillin binding"/>
    <property type="evidence" value="ECO:0007669"/>
    <property type="project" value="InterPro"/>
</dbReference>
<keyword evidence="5" id="KW-0378">Hydrolase</keyword>
<comment type="similarity">
    <text evidence="2">Belongs to the class-D beta-lactamase family.</text>
</comment>
<sequence length="279" mass="32408">MKILYILPLLILFFACTGKETSSDKQNDKTIEREIVVTEFQAIMDSAEVEGAILIYDLEADIYYSNDFKWANKGQLPASTFKITNSIIALETGTVENDSTLFKWDGEDRRMKNWEQDLILRDAFHFSCVPCYQEVARKIGVEKMITYLDTLEYGNMQIDSKNIDLFWLQGASRITQFEQIDFIKRFYQSKLPISERTEMIMKRMMVVEVNDHYKLSGKTGWSSSNGINNGWFVGYVEAQNNTYFFATNVEPQAQFDMAGFPEIRKEVTMKAFEQMEIID</sequence>
<dbReference type="SUPFAM" id="SSF56601">
    <property type="entry name" value="beta-lactamase/transpeptidase-like"/>
    <property type="match status" value="1"/>
</dbReference>
<keyword evidence="4" id="KW-0732">Signal</keyword>
<evidence type="ECO:0000313" key="9">
    <source>
        <dbReference type="Proteomes" id="UP000611723"/>
    </source>
</evidence>
<evidence type="ECO:0000256" key="4">
    <source>
        <dbReference type="ARBA" id="ARBA00022729"/>
    </source>
</evidence>
<dbReference type="GO" id="GO:0008800">
    <property type="term" value="F:beta-lactamase activity"/>
    <property type="evidence" value="ECO:0007669"/>
    <property type="project" value="UniProtKB-EC"/>
</dbReference>
<dbReference type="AlphaFoldDB" id="A0A935CA56"/>
<dbReference type="GO" id="GO:0005886">
    <property type="term" value="C:plasma membrane"/>
    <property type="evidence" value="ECO:0007669"/>
    <property type="project" value="TreeGrafter"/>
</dbReference>
<evidence type="ECO:0000256" key="6">
    <source>
        <dbReference type="ARBA" id="ARBA00023251"/>
    </source>
</evidence>
<organism evidence="8 9">
    <name type="scientific">Marivirga aurantiaca</name>
    <dbReference type="NCBI Taxonomy" id="2802615"/>
    <lineage>
        <taxon>Bacteria</taxon>
        <taxon>Pseudomonadati</taxon>
        <taxon>Bacteroidota</taxon>
        <taxon>Cytophagia</taxon>
        <taxon>Cytophagales</taxon>
        <taxon>Marivirgaceae</taxon>
        <taxon>Marivirga</taxon>
    </lineage>
</organism>